<dbReference type="SUPFAM" id="SSF53474">
    <property type="entry name" value="alpha/beta-Hydrolases"/>
    <property type="match status" value="1"/>
</dbReference>
<dbReference type="EMBL" id="DSXI01000240">
    <property type="protein sequence ID" value="HGS04931.1"/>
    <property type="molecule type" value="Genomic_DNA"/>
</dbReference>
<evidence type="ECO:0000313" key="2">
    <source>
        <dbReference type="EMBL" id="HGS04931.1"/>
    </source>
</evidence>
<accession>A0A7V4G7Z3</accession>
<protein>
    <submittedName>
        <fullName evidence="2">Alpha/beta fold hydrolase</fullName>
    </submittedName>
</protein>
<dbReference type="GO" id="GO:0016787">
    <property type="term" value="F:hydrolase activity"/>
    <property type="evidence" value="ECO:0007669"/>
    <property type="project" value="UniProtKB-KW"/>
</dbReference>
<name>A0A7V4G7Z3_9BACT</name>
<sequence length="204" mass="21221">MAQEEHLTLEAGGVSLEARFRPGAGPGGAVITHPHPLYGGSMDNNVVWAAAQALGERGYSTLCFNFRGVGRSTGAYGGGVEEVQDVAAALDFLRSRIAGPLLLAGYSFGAAVAARGLGEGLAADGAVLISPPIAFMDLAFLPDTPHLSLVVVGDRDALCPLAELEALFRKRQPPVAIKVVPGADHFYLGKEGELSRILLSHPLP</sequence>
<dbReference type="Pfam" id="PF12146">
    <property type="entry name" value="Hydrolase_4"/>
    <property type="match status" value="1"/>
</dbReference>
<reference evidence="2" key="1">
    <citation type="journal article" date="2020" name="mSystems">
        <title>Genome- and Community-Level Interaction Insights into Carbon Utilization and Element Cycling Functions of Hydrothermarchaeota in Hydrothermal Sediment.</title>
        <authorList>
            <person name="Zhou Z."/>
            <person name="Liu Y."/>
            <person name="Xu W."/>
            <person name="Pan J."/>
            <person name="Luo Z.H."/>
            <person name="Li M."/>
        </authorList>
    </citation>
    <scope>NUCLEOTIDE SEQUENCE [LARGE SCALE GENOMIC DNA]</scope>
    <source>
        <strain evidence="2">SpSt-548</strain>
    </source>
</reference>
<evidence type="ECO:0000259" key="1">
    <source>
        <dbReference type="Pfam" id="PF12146"/>
    </source>
</evidence>
<comment type="caution">
    <text evidence="2">The sequence shown here is derived from an EMBL/GenBank/DDBJ whole genome shotgun (WGS) entry which is preliminary data.</text>
</comment>
<dbReference type="PANTHER" id="PTHR42103">
    <property type="entry name" value="ALPHA/BETA-HYDROLASES SUPERFAMILY PROTEIN"/>
    <property type="match status" value="1"/>
</dbReference>
<dbReference type="InterPro" id="IPR029058">
    <property type="entry name" value="AB_hydrolase_fold"/>
</dbReference>
<dbReference type="AlphaFoldDB" id="A0A7V4G7Z3"/>
<organism evidence="2">
    <name type="scientific">Desulfobacca acetoxidans</name>
    <dbReference type="NCBI Taxonomy" id="60893"/>
    <lineage>
        <taxon>Bacteria</taxon>
        <taxon>Pseudomonadati</taxon>
        <taxon>Thermodesulfobacteriota</taxon>
        <taxon>Desulfobaccia</taxon>
        <taxon>Desulfobaccales</taxon>
        <taxon>Desulfobaccaceae</taxon>
        <taxon>Desulfobacca</taxon>
    </lineage>
</organism>
<dbReference type="InterPro" id="IPR022742">
    <property type="entry name" value="Hydrolase_4"/>
</dbReference>
<gene>
    <name evidence="2" type="ORF">ENT08_04215</name>
</gene>
<keyword evidence="2" id="KW-0378">Hydrolase</keyword>
<feature type="domain" description="Serine aminopeptidase S33" evidence="1">
    <location>
        <begin position="50"/>
        <end position="134"/>
    </location>
</feature>
<dbReference type="Gene3D" id="3.40.50.1820">
    <property type="entry name" value="alpha/beta hydrolase"/>
    <property type="match status" value="1"/>
</dbReference>
<dbReference type="PANTHER" id="PTHR42103:SF2">
    <property type="entry name" value="AB HYDROLASE-1 DOMAIN-CONTAINING PROTEIN"/>
    <property type="match status" value="1"/>
</dbReference>
<proteinExistence type="predicted"/>